<dbReference type="InterPro" id="IPR011051">
    <property type="entry name" value="RmlC_Cupin_sf"/>
</dbReference>
<evidence type="ECO:0000313" key="2">
    <source>
        <dbReference type="EMBL" id="MFD1143901.1"/>
    </source>
</evidence>
<dbReference type="InterPro" id="IPR014710">
    <property type="entry name" value="RmlC-like_jellyroll"/>
</dbReference>
<dbReference type="RefSeq" id="WP_265993561.1">
    <property type="nucleotide sequence ID" value="NZ_CP110973.1"/>
</dbReference>
<keyword evidence="3" id="KW-1185">Reference proteome</keyword>
<proteinExistence type="predicted"/>
<feature type="domain" description="Cupin type-2" evidence="1">
    <location>
        <begin position="136"/>
        <end position="193"/>
    </location>
</feature>
<comment type="caution">
    <text evidence="2">The sequence shown here is derived from an EMBL/GenBank/DDBJ whole genome shotgun (WGS) entry which is preliminary data.</text>
</comment>
<accession>A0ABW3QHZ7</accession>
<organism evidence="2 3">
    <name type="scientific">Larkinella insperata</name>
    <dbReference type="NCBI Taxonomy" id="332158"/>
    <lineage>
        <taxon>Bacteria</taxon>
        <taxon>Pseudomonadati</taxon>
        <taxon>Bacteroidota</taxon>
        <taxon>Cytophagia</taxon>
        <taxon>Cytophagales</taxon>
        <taxon>Spirosomataceae</taxon>
        <taxon>Larkinella</taxon>
    </lineage>
</organism>
<dbReference type="Proteomes" id="UP001597116">
    <property type="component" value="Unassembled WGS sequence"/>
</dbReference>
<evidence type="ECO:0000313" key="3">
    <source>
        <dbReference type="Proteomes" id="UP001597116"/>
    </source>
</evidence>
<dbReference type="EMBL" id="JBHTLP010000019">
    <property type="protein sequence ID" value="MFD1143901.1"/>
    <property type="molecule type" value="Genomic_DNA"/>
</dbReference>
<dbReference type="SUPFAM" id="SSF51182">
    <property type="entry name" value="RmlC-like cupins"/>
    <property type="match status" value="1"/>
</dbReference>
<reference evidence="3" key="1">
    <citation type="journal article" date="2019" name="Int. J. Syst. Evol. Microbiol.">
        <title>The Global Catalogue of Microorganisms (GCM) 10K type strain sequencing project: providing services to taxonomists for standard genome sequencing and annotation.</title>
        <authorList>
            <consortium name="The Broad Institute Genomics Platform"/>
            <consortium name="The Broad Institute Genome Sequencing Center for Infectious Disease"/>
            <person name="Wu L."/>
            <person name="Ma J."/>
        </authorList>
    </citation>
    <scope>NUCLEOTIDE SEQUENCE [LARGE SCALE GENOMIC DNA]</scope>
    <source>
        <strain evidence="3">CCUG 55608</strain>
    </source>
</reference>
<evidence type="ECO:0000259" key="1">
    <source>
        <dbReference type="Pfam" id="PF07883"/>
    </source>
</evidence>
<dbReference type="InterPro" id="IPR013096">
    <property type="entry name" value="Cupin_2"/>
</dbReference>
<sequence>MSKVQEFIASRILNEYCLGLLKPDEIAEVERMARLHPEVEQAIDHLRRALSPLEQQRAEPDEKLRNRILDALDELGEPPILGLNNLPLIHPYSDSDQWQRTVASIQPSREFNNLYVHALKAQDGVDQCIVWVKQNVKPEAHHNERESFLILEGECECRIGPETVRLSAGDYVEIPLHVEHTVEVLSAKPVKAILQRVKL</sequence>
<gene>
    <name evidence="2" type="ORF">ACFQ4C_22440</name>
</gene>
<name>A0ABW3QHZ7_9BACT</name>
<dbReference type="Pfam" id="PF07883">
    <property type="entry name" value="Cupin_2"/>
    <property type="match status" value="1"/>
</dbReference>
<protein>
    <submittedName>
        <fullName evidence="2">Cupin domain-containing protein</fullName>
    </submittedName>
</protein>
<dbReference type="Gene3D" id="2.60.120.10">
    <property type="entry name" value="Jelly Rolls"/>
    <property type="match status" value="1"/>
</dbReference>